<dbReference type="InterPro" id="IPR018376">
    <property type="entry name" value="Enoyl-CoA_hyd/isom_CS"/>
</dbReference>
<evidence type="ECO:0000313" key="4">
    <source>
        <dbReference type="Proteomes" id="UP000612893"/>
    </source>
</evidence>
<evidence type="ECO:0000313" key="3">
    <source>
        <dbReference type="EMBL" id="MBJ7600538.1"/>
    </source>
</evidence>
<sequence>MDYQTIVVRKEDGIGFLTLNRPEVLNAINRSLMAEVTHAMDGFAADPEIAAVVVNGAGRAFSAGFDMKESATRQTTEIDQWQQVLRADFDFIMQFFDCPKPTIAAVHGYCLAGAFELALACDVTVAAQSTRFGEPEARFGSGIICLLLPWVAGPKAAKELLLTGDDKVSAERALALGVVNHVVPDGSELERAVAIAQDIRAAAPRSVQLTKRALNRTLEAMGLRTALLTGLDYDVLIEAGAGPERNEFNRLRREEGLKAAIAWRDARFRKAADE</sequence>
<accession>A0A934KCH3</accession>
<gene>
    <name evidence="3" type="ORF">JF922_21020</name>
</gene>
<protein>
    <submittedName>
        <fullName evidence="3">Enoyl-CoA hydratase/isomerase family protein</fullName>
    </submittedName>
</protein>
<dbReference type="EMBL" id="JAEKNR010000209">
    <property type="protein sequence ID" value="MBJ7600538.1"/>
    <property type="molecule type" value="Genomic_DNA"/>
</dbReference>
<comment type="caution">
    <text evidence="3">The sequence shown here is derived from an EMBL/GenBank/DDBJ whole genome shotgun (WGS) entry which is preliminary data.</text>
</comment>
<dbReference type="InterPro" id="IPR029045">
    <property type="entry name" value="ClpP/crotonase-like_dom_sf"/>
</dbReference>
<organism evidence="3 4">
    <name type="scientific">Candidatus Nephthysia bennettiae</name>
    <dbReference type="NCBI Taxonomy" id="3127016"/>
    <lineage>
        <taxon>Bacteria</taxon>
        <taxon>Bacillati</taxon>
        <taxon>Candidatus Dormiibacterota</taxon>
        <taxon>Candidatus Dormibacteria</taxon>
        <taxon>Candidatus Dormibacterales</taxon>
        <taxon>Candidatus Dormibacteraceae</taxon>
        <taxon>Candidatus Nephthysia</taxon>
    </lineage>
</organism>
<dbReference type="RefSeq" id="WP_338204406.1">
    <property type="nucleotide sequence ID" value="NZ_JAEKNR010000209.1"/>
</dbReference>
<comment type="similarity">
    <text evidence="1 2">Belongs to the enoyl-CoA hydratase/isomerase family.</text>
</comment>
<proteinExistence type="inferred from homology"/>
<evidence type="ECO:0000256" key="1">
    <source>
        <dbReference type="ARBA" id="ARBA00005254"/>
    </source>
</evidence>
<dbReference type="InterPro" id="IPR001753">
    <property type="entry name" value="Enoyl-CoA_hydra/iso"/>
</dbReference>
<evidence type="ECO:0000256" key="2">
    <source>
        <dbReference type="RuleBase" id="RU003707"/>
    </source>
</evidence>
<dbReference type="Proteomes" id="UP000612893">
    <property type="component" value="Unassembled WGS sequence"/>
</dbReference>
<dbReference type="CDD" id="cd06558">
    <property type="entry name" value="crotonase-like"/>
    <property type="match status" value="1"/>
</dbReference>
<name>A0A934KCH3_9BACT</name>
<dbReference type="GO" id="GO:0003824">
    <property type="term" value="F:catalytic activity"/>
    <property type="evidence" value="ECO:0007669"/>
    <property type="project" value="UniProtKB-ARBA"/>
</dbReference>
<dbReference type="PROSITE" id="PS00166">
    <property type="entry name" value="ENOYL_COA_HYDRATASE"/>
    <property type="match status" value="1"/>
</dbReference>
<dbReference type="Pfam" id="PF00378">
    <property type="entry name" value="ECH_1"/>
    <property type="match status" value="1"/>
</dbReference>
<dbReference type="Gene3D" id="3.90.226.10">
    <property type="entry name" value="2-enoyl-CoA Hydratase, Chain A, domain 1"/>
    <property type="match status" value="1"/>
</dbReference>
<dbReference type="PANTHER" id="PTHR43802:SF1">
    <property type="entry name" value="IP11341P-RELATED"/>
    <property type="match status" value="1"/>
</dbReference>
<dbReference type="AlphaFoldDB" id="A0A934KCH3"/>
<dbReference type="SUPFAM" id="SSF52096">
    <property type="entry name" value="ClpP/crotonase"/>
    <property type="match status" value="1"/>
</dbReference>
<dbReference type="PANTHER" id="PTHR43802">
    <property type="entry name" value="ENOYL-COA HYDRATASE"/>
    <property type="match status" value="1"/>
</dbReference>
<keyword evidence="4" id="KW-1185">Reference proteome</keyword>
<reference evidence="3" key="1">
    <citation type="submission" date="2020-10" db="EMBL/GenBank/DDBJ databases">
        <title>Ca. Dormibacterota MAGs.</title>
        <authorList>
            <person name="Montgomery K."/>
        </authorList>
    </citation>
    <scope>NUCLEOTIDE SEQUENCE [LARGE SCALE GENOMIC DNA]</scope>
    <source>
        <strain evidence="3">SC8812_S17_10</strain>
    </source>
</reference>